<organism evidence="2 3">
    <name type="scientific">Mya arenaria</name>
    <name type="common">Soft-shell clam</name>
    <dbReference type="NCBI Taxonomy" id="6604"/>
    <lineage>
        <taxon>Eukaryota</taxon>
        <taxon>Metazoa</taxon>
        <taxon>Spiralia</taxon>
        <taxon>Lophotrochozoa</taxon>
        <taxon>Mollusca</taxon>
        <taxon>Bivalvia</taxon>
        <taxon>Autobranchia</taxon>
        <taxon>Heteroconchia</taxon>
        <taxon>Euheterodonta</taxon>
        <taxon>Imparidentia</taxon>
        <taxon>Neoheterodontei</taxon>
        <taxon>Myida</taxon>
        <taxon>Myoidea</taxon>
        <taxon>Myidae</taxon>
        <taxon>Mya</taxon>
    </lineage>
</organism>
<dbReference type="Proteomes" id="UP001164746">
    <property type="component" value="Chromosome 11"/>
</dbReference>
<dbReference type="EMBL" id="CP111022">
    <property type="protein sequence ID" value="WAR19851.1"/>
    <property type="molecule type" value="Genomic_DNA"/>
</dbReference>
<keyword evidence="3" id="KW-1185">Reference proteome</keyword>
<gene>
    <name evidence="2" type="ORF">MAR_001689</name>
</gene>
<keyword evidence="1" id="KW-0812">Transmembrane</keyword>
<name>A0ABY7FGI2_MYAAR</name>
<evidence type="ECO:0000256" key="1">
    <source>
        <dbReference type="SAM" id="Phobius"/>
    </source>
</evidence>
<evidence type="ECO:0000313" key="3">
    <source>
        <dbReference type="Proteomes" id="UP001164746"/>
    </source>
</evidence>
<evidence type="ECO:0000313" key="2">
    <source>
        <dbReference type="EMBL" id="WAR19851.1"/>
    </source>
</evidence>
<reference evidence="2" key="1">
    <citation type="submission" date="2022-11" db="EMBL/GenBank/DDBJ databases">
        <title>Centuries of genome instability and evolution in soft-shell clam transmissible cancer (bioRxiv).</title>
        <authorList>
            <person name="Hart S.F.M."/>
            <person name="Yonemitsu M.A."/>
            <person name="Giersch R.M."/>
            <person name="Beal B.F."/>
            <person name="Arriagada G."/>
            <person name="Davis B.W."/>
            <person name="Ostrander E.A."/>
            <person name="Goff S.P."/>
            <person name="Metzger M.J."/>
        </authorList>
    </citation>
    <scope>NUCLEOTIDE SEQUENCE</scope>
    <source>
        <strain evidence="2">MELC-2E11</strain>
        <tissue evidence="2">Siphon/mantle</tissue>
    </source>
</reference>
<accession>A0ABY7FGI2</accession>
<keyword evidence="1" id="KW-0472">Membrane</keyword>
<feature type="transmembrane region" description="Helical" evidence="1">
    <location>
        <begin position="43"/>
        <end position="64"/>
    </location>
</feature>
<proteinExistence type="predicted"/>
<keyword evidence="1" id="KW-1133">Transmembrane helix</keyword>
<sequence length="124" mass="13269">MEKSHKQWTQKKGYCALYLFLLTMTANVKLNNAAPVVVVPIAVYAGAAVSPWVWAALVAVYGAATLAHPTITRAVVTEDIAAGRAVQTSTSTNTIALYAETTSVVLLDSFVHIPVCLLSCELYI</sequence>
<protein>
    <submittedName>
        <fullName evidence="2">Uncharacterized protein</fullName>
    </submittedName>
</protein>